<dbReference type="Proteomes" id="UP001200513">
    <property type="component" value="Chromosome"/>
</dbReference>
<dbReference type="GO" id="GO:0032259">
    <property type="term" value="P:methylation"/>
    <property type="evidence" value="ECO:0007669"/>
    <property type="project" value="UniProtKB-KW"/>
</dbReference>
<keyword evidence="2" id="KW-0489">Methyltransferase</keyword>
<evidence type="ECO:0000313" key="2">
    <source>
        <dbReference type="EMBL" id="UJG44500.1"/>
    </source>
</evidence>
<evidence type="ECO:0000259" key="1">
    <source>
        <dbReference type="Pfam" id="PF08241"/>
    </source>
</evidence>
<dbReference type="Gene3D" id="3.40.50.150">
    <property type="entry name" value="Vaccinia Virus protein VP39"/>
    <property type="match status" value="1"/>
</dbReference>
<protein>
    <submittedName>
        <fullName evidence="2">Methyltransferase domain-containing protein</fullName>
    </submittedName>
</protein>
<dbReference type="EMBL" id="CP084167">
    <property type="protein sequence ID" value="UJG44500.1"/>
    <property type="molecule type" value="Genomic_DNA"/>
</dbReference>
<dbReference type="CDD" id="cd02440">
    <property type="entry name" value="AdoMet_MTases"/>
    <property type="match status" value="1"/>
</dbReference>
<accession>A0A9Y1FPH4</accession>
<reference evidence="2" key="1">
    <citation type="journal article" date="2022" name="Nat. Microbiol.">
        <title>Unique mobile elements and scalable gene flow at the prokaryote-eukaryote boundary revealed by circularized Asgard archaea genomes.</title>
        <authorList>
            <person name="Wu F."/>
            <person name="Speth D.R."/>
            <person name="Philosof A."/>
            <person name="Cremiere A."/>
            <person name="Narayanan A."/>
            <person name="Barco R.A."/>
            <person name="Connon S.A."/>
            <person name="Amend J.P."/>
            <person name="Antoshechkin I.A."/>
            <person name="Orphan V.J."/>
        </authorList>
    </citation>
    <scope>NUCLEOTIDE SEQUENCE</scope>
    <source>
        <strain evidence="2">PR6</strain>
    </source>
</reference>
<gene>
    <name evidence="2" type="ORF">K9W46_04805</name>
</gene>
<keyword evidence="2" id="KW-0808">Transferase</keyword>
<dbReference type="PANTHER" id="PTHR43591">
    <property type="entry name" value="METHYLTRANSFERASE"/>
    <property type="match status" value="1"/>
</dbReference>
<dbReference type="Pfam" id="PF08241">
    <property type="entry name" value="Methyltransf_11"/>
    <property type="match status" value="1"/>
</dbReference>
<dbReference type="SUPFAM" id="SSF53335">
    <property type="entry name" value="S-adenosyl-L-methionine-dependent methyltransferases"/>
    <property type="match status" value="1"/>
</dbReference>
<proteinExistence type="predicted"/>
<organism evidence="2">
    <name type="scientific">Candidatus Heimdallarchaeum endolithica</name>
    <dbReference type="NCBI Taxonomy" id="2876572"/>
    <lineage>
        <taxon>Archaea</taxon>
        <taxon>Promethearchaeati</taxon>
        <taxon>Candidatus Heimdallarchaeota</taxon>
        <taxon>Candidatus Heimdallarchaeia (ex Rinke et al. 2021) (nom. nud.)</taxon>
        <taxon>Candidatus Heimdallarchaeales</taxon>
        <taxon>Candidatus Heimdallarchaeaceae</taxon>
        <taxon>Candidatus Heimdallarchaeum</taxon>
    </lineage>
</organism>
<dbReference type="GO" id="GO:0008757">
    <property type="term" value="F:S-adenosylmethionine-dependent methyltransferase activity"/>
    <property type="evidence" value="ECO:0007669"/>
    <property type="project" value="InterPro"/>
</dbReference>
<sequence length="443" mass="52292">MHFYDAKIEQSCYYCKNIKKYEKDYPIRKGVFTLDNYVFRCSLHSQYKCSKCGEYHHFNWMYFCPEEEKLFCGSCNPPSLYPVKFFDRTYAFKFKCQICGEDHFDLYYEEYRGTHPFEINKKEALETITGDIKLLQHWKPEKVREGKKISTEDVFSKNQSFEKLKKEMHIGSLSIYSEKEGIEINVSDTKKKWDQNAEIWISAYTAMSEDEGDINRQLVIDPVLMKLIGKVKNLSILDAGCGNGYLARKLARLGAKVTGVDFSKTFIDYCKRREEKEQLGCKFFTASLDDLTIFENESFDLVVSNIVFIDVKNYKQSFIEISRVLKQNGRFIWSNLHPCFGRINQFNMRLPFDNPRNEDNIIIFDRYFDSRAKLISWGKINPIWQFERTLTEYSKALKSAGFVITEIVEPRPEMEKIKKHPKLLAFDYDRAPTFIIFECQKIK</sequence>
<dbReference type="InterPro" id="IPR029063">
    <property type="entry name" value="SAM-dependent_MTases_sf"/>
</dbReference>
<dbReference type="InterPro" id="IPR013216">
    <property type="entry name" value="Methyltransf_11"/>
</dbReference>
<dbReference type="AlphaFoldDB" id="A0A9Y1FPH4"/>
<name>A0A9Y1FPH4_9ARCH</name>
<feature type="domain" description="Methyltransferase type 11" evidence="1">
    <location>
        <begin position="237"/>
        <end position="332"/>
    </location>
</feature>